<dbReference type="Pfam" id="PF03724">
    <property type="entry name" value="META"/>
    <property type="match status" value="1"/>
</dbReference>
<gene>
    <name evidence="3" type="ORF">GCM10008960_17690</name>
</gene>
<feature type="domain" description="DUF306" evidence="2">
    <location>
        <begin position="23"/>
        <end position="127"/>
    </location>
</feature>
<evidence type="ECO:0000313" key="4">
    <source>
        <dbReference type="Proteomes" id="UP000644548"/>
    </source>
</evidence>
<evidence type="ECO:0000256" key="1">
    <source>
        <dbReference type="SAM" id="SignalP"/>
    </source>
</evidence>
<sequence length="138" mass="14705">MFRLLPLALLTALSTTTAATPAPLHGIWQLTGFSVNGHAIATPDTTLFISGERVSGRLGCGSYEGRLNVERGTVQMQVGPDAPAPTVRCLYAQPGAYHAALNAVTGYAITRDTQDLVLFSKQGRLTFTRIGYVTPAKK</sequence>
<evidence type="ECO:0000259" key="2">
    <source>
        <dbReference type="Pfam" id="PF03724"/>
    </source>
</evidence>
<evidence type="ECO:0000313" key="3">
    <source>
        <dbReference type="EMBL" id="GGR91087.1"/>
    </source>
</evidence>
<reference evidence="4" key="1">
    <citation type="journal article" date="2019" name="Int. J. Syst. Evol. Microbiol.">
        <title>The Global Catalogue of Microorganisms (GCM) 10K type strain sequencing project: providing services to taxonomists for standard genome sequencing and annotation.</title>
        <authorList>
            <consortium name="The Broad Institute Genomics Platform"/>
            <consortium name="The Broad Institute Genome Sequencing Center for Infectious Disease"/>
            <person name="Wu L."/>
            <person name="Ma J."/>
        </authorList>
    </citation>
    <scope>NUCLEOTIDE SEQUENCE [LARGE SCALE GENOMIC DNA]</scope>
    <source>
        <strain evidence="4">JCM 31405</strain>
    </source>
</reference>
<name>A0ABQ2S2B0_9DEIO</name>
<organism evidence="3 4">
    <name type="scientific">Deinococcus sedimenti</name>
    <dbReference type="NCBI Taxonomy" id="1867090"/>
    <lineage>
        <taxon>Bacteria</taxon>
        <taxon>Thermotogati</taxon>
        <taxon>Deinococcota</taxon>
        <taxon>Deinococci</taxon>
        <taxon>Deinococcales</taxon>
        <taxon>Deinococcaceae</taxon>
        <taxon>Deinococcus</taxon>
    </lineage>
</organism>
<comment type="caution">
    <text evidence="3">The sequence shown here is derived from an EMBL/GenBank/DDBJ whole genome shotgun (WGS) entry which is preliminary data.</text>
</comment>
<dbReference type="InterPro" id="IPR038670">
    <property type="entry name" value="HslJ-like_sf"/>
</dbReference>
<feature type="signal peptide" evidence="1">
    <location>
        <begin position="1"/>
        <end position="18"/>
    </location>
</feature>
<protein>
    <recommendedName>
        <fullName evidence="2">DUF306 domain-containing protein</fullName>
    </recommendedName>
</protein>
<keyword evidence="1" id="KW-0732">Signal</keyword>
<dbReference type="EMBL" id="BMQN01000002">
    <property type="protein sequence ID" value="GGR91087.1"/>
    <property type="molecule type" value="Genomic_DNA"/>
</dbReference>
<dbReference type="Gene3D" id="2.40.128.270">
    <property type="match status" value="1"/>
</dbReference>
<dbReference type="InterPro" id="IPR005184">
    <property type="entry name" value="DUF306_Meta_HslJ"/>
</dbReference>
<dbReference type="RefSeq" id="WP_189072764.1">
    <property type="nucleotide sequence ID" value="NZ_BMQN01000002.1"/>
</dbReference>
<accession>A0ABQ2S2B0</accession>
<proteinExistence type="predicted"/>
<keyword evidence="4" id="KW-1185">Reference proteome</keyword>
<feature type="chain" id="PRO_5046140893" description="DUF306 domain-containing protein" evidence="1">
    <location>
        <begin position="19"/>
        <end position="138"/>
    </location>
</feature>
<dbReference type="Proteomes" id="UP000644548">
    <property type="component" value="Unassembled WGS sequence"/>
</dbReference>